<gene>
    <name evidence="1" type="ORF">SSLN_LOCUS18384</name>
</gene>
<reference evidence="1 2" key="2">
    <citation type="submission" date="2018-11" db="EMBL/GenBank/DDBJ databases">
        <authorList>
            <consortium name="Pathogen Informatics"/>
        </authorList>
    </citation>
    <scope>NUCLEOTIDE SEQUENCE [LARGE SCALE GENOMIC DNA]</scope>
    <source>
        <strain evidence="1 2">NST_G2</strain>
    </source>
</reference>
<dbReference type="InterPro" id="IPR043128">
    <property type="entry name" value="Rev_trsase/Diguanyl_cyclase"/>
</dbReference>
<evidence type="ECO:0000313" key="1">
    <source>
        <dbReference type="EMBL" id="VDM04770.1"/>
    </source>
</evidence>
<dbReference type="WBParaSite" id="SSLN_0001907801-mRNA-1">
    <property type="protein sequence ID" value="SSLN_0001907801-mRNA-1"/>
    <property type="gene ID" value="SSLN_0001907801"/>
</dbReference>
<proteinExistence type="predicted"/>
<dbReference type="Gene3D" id="3.30.70.270">
    <property type="match status" value="1"/>
</dbReference>
<dbReference type="InterPro" id="IPR043502">
    <property type="entry name" value="DNA/RNA_pol_sf"/>
</dbReference>
<sequence length="47" mass="5446">MDTMPDTEGANTYLDDIIVTGSNPVELMQRLETVLNRIQDYSFRLRL</sequence>
<evidence type="ECO:0000313" key="2">
    <source>
        <dbReference type="Proteomes" id="UP000275846"/>
    </source>
</evidence>
<accession>A0A183TPI6</accession>
<evidence type="ECO:0000313" key="3">
    <source>
        <dbReference type="WBParaSite" id="SSLN_0001907801-mRNA-1"/>
    </source>
</evidence>
<name>A0A183TPI6_SCHSO</name>
<dbReference type="AlphaFoldDB" id="A0A183TPI6"/>
<dbReference type="OrthoDB" id="427924at2759"/>
<dbReference type="SUPFAM" id="SSF56672">
    <property type="entry name" value="DNA/RNA polymerases"/>
    <property type="match status" value="1"/>
</dbReference>
<protein>
    <submittedName>
        <fullName evidence="3">Reverse transcriptase domain-containing protein</fullName>
    </submittedName>
</protein>
<keyword evidence="2" id="KW-1185">Reference proteome</keyword>
<organism evidence="3">
    <name type="scientific">Schistocephalus solidus</name>
    <name type="common">Tapeworm</name>
    <dbReference type="NCBI Taxonomy" id="70667"/>
    <lineage>
        <taxon>Eukaryota</taxon>
        <taxon>Metazoa</taxon>
        <taxon>Spiralia</taxon>
        <taxon>Lophotrochozoa</taxon>
        <taxon>Platyhelminthes</taxon>
        <taxon>Cestoda</taxon>
        <taxon>Eucestoda</taxon>
        <taxon>Diphyllobothriidea</taxon>
        <taxon>Diphyllobothriidae</taxon>
        <taxon>Schistocephalus</taxon>
    </lineage>
</organism>
<reference evidence="3" key="1">
    <citation type="submission" date="2016-06" db="UniProtKB">
        <authorList>
            <consortium name="WormBaseParasite"/>
        </authorList>
    </citation>
    <scope>IDENTIFICATION</scope>
</reference>
<dbReference type="EMBL" id="UYSU01044300">
    <property type="protein sequence ID" value="VDM04770.1"/>
    <property type="molecule type" value="Genomic_DNA"/>
</dbReference>
<dbReference type="Proteomes" id="UP000275846">
    <property type="component" value="Unassembled WGS sequence"/>
</dbReference>